<gene>
    <name evidence="1" type="ORF">MED297_00130</name>
</gene>
<evidence type="ECO:0000313" key="1">
    <source>
        <dbReference type="EMBL" id="EAR07581.1"/>
    </source>
</evidence>
<dbReference type="Proteomes" id="UP000005953">
    <property type="component" value="Unassembled WGS sequence"/>
</dbReference>
<evidence type="ECO:0000313" key="2">
    <source>
        <dbReference type="Proteomes" id="UP000005953"/>
    </source>
</evidence>
<comment type="caution">
    <text evidence="1">The sequence shown here is derived from an EMBL/GenBank/DDBJ whole genome shotgun (WGS) entry which is preliminary data.</text>
</comment>
<dbReference type="EMBL" id="AAOE01000038">
    <property type="protein sequence ID" value="EAR07581.1"/>
    <property type="molecule type" value="Genomic_DNA"/>
</dbReference>
<sequence>MKKKYFSADELRHLTDAKGWSESTLKAHLGVRKAVLDDMFENGTDDPKVVSRLNALEHNLHEQQSFTAQDFQDLMAELGIESNDVACHIDISRSAVGRMASLSDDYEVSPVLRKLLRLMAHLEKNGIKTLDLVSGL</sequence>
<dbReference type="AlphaFoldDB" id="A4BJY0"/>
<protein>
    <submittedName>
        <fullName evidence="1">Uncharacterized protein</fullName>
    </submittedName>
</protein>
<reference evidence="1 2" key="1">
    <citation type="submission" date="2006-02" db="EMBL/GenBank/DDBJ databases">
        <authorList>
            <person name="Pinhassi J."/>
            <person name="Pedros-Alio C."/>
            <person name="Ferriera S."/>
            <person name="Johnson J."/>
            <person name="Kravitz S."/>
            <person name="Halpern A."/>
            <person name="Remington K."/>
            <person name="Beeson K."/>
            <person name="Tran B."/>
            <person name="Rogers Y.-H."/>
            <person name="Friedman R."/>
            <person name="Venter J.C."/>
        </authorList>
    </citation>
    <scope>NUCLEOTIDE SEQUENCE [LARGE SCALE GENOMIC DNA]</scope>
    <source>
        <strain evidence="1 2">MED297</strain>
    </source>
</reference>
<dbReference type="STRING" id="314283.MED297_00130"/>
<keyword evidence="2" id="KW-1185">Reference proteome</keyword>
<proteinExistence type="predicted"/>
<dbReference type="HOGENOM" id="CLU_1873740_0_0_6"/>
<name>A4BJY0_9GAMM</name>
<organism evidence="1 2">
    <name type="scientific">Reinekea blandensis MED297</name>
    <dbReference type="NCBI Taxonomy" id="314283"/>
    <lineage>
        <taxon>Bacteria</taxon>
        <taxon>Pseudomonadati</taxon>
        <taxon>Pseudomonadota</taxon>
        <taxon>Gammaproteobacteria</taxon>
        <taxon>Oceanospirillales</taxon>
        <taxon>Saccharospirillaceae</taxon>
        <taxon>Reinekea</taxon>
    </lineage>
</organism>
<accession>A4BJY0</accession>